<dbReference type="AlphaFoldDB" id="A0A1J4JE32"/>
<dbReference type="RefSeq" id="XP_068350505.1">
    <property type="nucleotide sequence ID" value="XM_068510816.1"/>
</dbReference>
<sequence length="318" mass="38179">MCLPISNMFLYYPPLPPLEIQQHIINTVNININNDNDPNINDNYMKEDNEQYSHSSKFNVLTSEQQSLYDQYIQQSVQNQLAIQQQFQFLINDQLESCGLLDQNNQFISMQQLQSMLPIQIQELFVVQHNHMSQLAQEHMNNMKMCQIQEFQKIQQHIESKVQEDVSNQSLPSYHENNHLLFQQQQIFQQNQLYYLLQLEINRENHSIHQQLMEQQHEQQQQLLLQQQQIHNHRIMQYQQFQQHNSHPQISQQHQWCAMNHHNIECLDTKFVESSYTAQSPVFSNEMMDENDKLNESLFNYSFENDDIFGLEINFDDF</sequence>
<proteinExistence type="predicted"/>
<comment type="caution">
    <text evidence="1">The sequence shown here is derived from an EMBL/GenBank/DDBJ whole genome shotgun (WGS) entry which is preliminary data.</text>
</comment>
<protein>
    <submittedName>
        <fullName evidence="1">Uncharacterized protein</fullName>
    </submittedName>
</protein>
<dbReference type="Proteomes" id="UP000179807">
    <property type="component" value="Unassembled WGS sequence"/>
</dbReference>
<reference evidence="1" key="1">
    <citation type="submission" date="2016-10" db="EMBL/GenBank/DDBJ databases">
        <authorList>
            <person name="Benchimol M."/>
            <person name="Almeida L.G."/>
            <person name="Vasconcelos A.T."/>
            <person name="Perreira-Neves A."/>
            <person name="Rosa I.A."/>
            <person name="Tasca T."/>
            <person name="Bogo M.R."/>
            <person name="de Souza W."/>
        </authorList>
    </citation>
    <scope>NUCLEOTIDE SEQUENCE [LARGE SCALE GENOMIC DNA]</scope>
    <source>
        <strain evidence="1">K</strain>
    </source>
</reference>
<organism evidence="1 2">
    <name type="scientific">Tritrichomonas foetus</name>
    <dbReference type="NCBI Taxonomy" id="1144522"/>
    <lineage>
        <taxon>Eukaryota</taxon>
        <taxon>Metamonada</taxon>
        <taxon>Parabasalia</taxon>
        <taxon>Tritrichomonadida</taxon>
        <taxon>Tritrichomonadidae</taxon>
        <taxon>Tritrichomonas</taxon>
    </lineage>
</organism>
<evidence type="ECO:0000313" key="2">
    <source>
        <dbReference type="Proteomes" id="UP000179807"/>
    </source>
</evidence>
<dbReference type="GeneID" id="94845520"/>
<gene>
    <name evidence="1" type="ORF">TRFO_36401</name>
</gene>
<dbReference type="VEuPathDB" id="TrichDB:TRFO_36401"/>
<evidence type="ECO:0000313" key="1">
    <source>
        <dbReference type="EMBL" id="OHS97368.1"/>
    </source>
</evidence>
<name>A0A1J4JE32_9EUKA</name>
<dbReference type="EMBL" id="MLAK01001119">
    <property type="protein sequence ID" value="OHS97368.1"/>
    <property type="molecule type" value="Genomic_DNA"/>
</dbReference>
<accession>A0A1J4JE32</accession>
<keyword evidence="2" id="KW-1185">Reference proteome</keyword>